<keyword evidence="7" id="KW-1185">Reference proteome</keyword>
<feature type="domain" description="Response regulatory" evidence="5">
    <location>
        <begin position="6"/>
        <end position="122"/>
    </location>
</feature>
<dbReference type="InterPro" id="IPR011006">
    <property type="entry name" value="CheY-like_superfamily"/>
</dbReference>
<dbReference type="PROSITE" id="PS50110">
    <property type="entry name" value="RESPONSE_REGULATORY"/>
    <property type="match status" value="1"/>
</dbReference>
<evidence type="ECO:0000256" key="2">
    <source>
        <dbReference type="ARBA" id="ARBA00023125"/>
    </source>
</evidence>
<dbReference type="Pfam" id="PF00072">
    <property type="entry name" value="Response_reg"/>
    <property type="match status" value="1"/>
</dbReference>
<dbReference type="OrthoDB" id="9780153at2"/>
<dbReference type="STRING" id="1707952.A6A03_11050"/>
<accession>A0A178MDU8</accession>
<organism evidence="6 7">
    <name type="scientific">Chloroflexus islandicus</name>
    <dbReference type="NCBI Taxonomy" id="1707952"/>
    <lineage>
        <taxon>Bacteria</taxon>
        <taxon>Bacillati</taxon>
        <taxon>Chloroflexota</taxon>
        <taxon>Chloroflexia</taxon>
        <taxon>Chloroflexales</taxon>
        <taxon>Chloroflexineae</taxon>
        <taxon>Chloroflexaceae</taxon>
        <taxon>Chloroflexus</taxon>
    </lineage>
</organism>
<dbReference type="SMART" id="SM00448">
    <property type="entry name" value="REC"/>
    <property type="match status" value="1"/>
</dbReference>
<dbReference type="InterPro" id="IPR000792">
    <property type="entry name" value="Tscrpt_reg_LuxR_C"/>
</dbReference>
<name>A0A178MDU8_9CHLR</name>
<dbReference type="SUPFAM" id="SSF46894">
    <property type="entry name" value="C-terminal effector domain of the bipartite response regulators"/>
    <property type="match status" value="1"/>
</dbReference>
<dbReference type="AlphaFoldDB" id="A0A178MDU8"/>
<dbReference type="PRINTS" id="PR00038">
    <property type="entry name" value="HTHLUXR"/>
</dbReference>
<evidence type="ECO:0000259" key="5">
    <source>
        <dbReference type="PROSITE" id="PS50110"/>
    </source>
</evidence>
<sequence>MSNPITILIADDHTMFRQGLREILERKGGFQVVAEVRDGAAAVEAAKATKPDIALLDVSMPVMTGIEAARQIAQVSPETRCVVLTMHRDEQTVLEALRAGANAYLLKDADASELIEAIHVVYRGEAALAGSAAARVLDLLRRNDNAPALNEVLTPRERDILALVAQGDDNRAIALKLSLAEKTVGNRLSEIFQKLGVSNRTQAAIVAVQRGLVPPPELR</sequence>
<evidence type="ECO:0000313" key="7">
    <source>
        <dbReference type="Proteomes" id="UP000078287"/>
    </source>
</evidence>
<dbReference type="PROSITE" id="PS50043">
    <property type="entry name" value="HTH_LUXR_2"/>
    <property type="match status" value="1"/>
</dbReference>
<dbReference type="SMART" id="SM00421">
    <property type="entry name" value="HTH_LUXR"/>
    <property type="match status" value="1"/>
</dbReference>
<gene>
    <name evidence="6" type="ORF">A6A03_11050</name>
</gene>
<dbReference type="Gene3D" id="3.40.50.2300">
    <property type="match status" value="1"/>
</dbReference>
<evidence type="ECO:0000313" key="6">
    <source>
        <dbReference type="EMBL" id="OAN46990.1"/>
    </source>
</evidence>
<dbReference type="InterPro" id="IPR058245">
    <property type="entry name" value="NreC/VraR/RcsB-like_REC"/>
</dbReference>
<keyword evidence="2 6" id="KW-0238">DNA-binding</keyword>
<proteinExistence type="predicted"/>
<dbReference type="PANTHER" id="PTHR43214:SF36">
    <property type="entry name" value="RESPONSE REGULATOR RECEIVER"/>
    <property type="match status" value="1"/>
</dbReference>
<evidence type="ECO:0000259" key="4">
    <source>
        <dbReference type="PROSITE" id="PS50043"/>
    </source>
</evidence>
<dbReference type="GO" id="GO:0000160">
    <property type="term" value="P:phosphorelay signal transduction system"/>
    <property type="evidence" value="ECO:0007669"/>
    <property type="project" value="InterPro"/>
</dbReference>
<evidence type="ECO:0000256" key="3">
    <source>
        <dbReference type="PROSITE-ProRule" id="PRU00169"/>
    </source>
</evidence>
<dbReference type="CDD" id="cd17535">
    <property type="entry name" value="REC_NarL-like"/>
    <property type="match status" value="1"/>
</dbReference>
<keyword evidence="1 3" id="KW-0597">Phosphoprotein</keyword>
<feature type="modified residue" description="4-aspartylphosphate" evidence="3">
    <location>
        <position position="57"/>
    </location>
</feature>
<reference evidence="6 7" key="1">
    <citation type="submission" date="2016-04" db="EMBL/GenBank/DDBJ databases">
        <title>Chloroflexus islandicus sp. nov., a thermophilic filamentous anoxygenic phototrophic bacterium from geyser Strokkur (Iceland).</title>
        <authorList>
            <person name="Gaisin V.A."/>
            <person name="Kalashnikov A.M."/>
            <person name="Sukhacheva M.V."/>
            <person name="Grouzdev D.S."/>
            <person name="Ivanov T.M."/>
            <person name="Kuznetsov B."/>
            <person name="Gorlenko V.M."/>
        </authorList>
    </citation>
    <scope>NUCLEOTIDE SEQUENCE [LARGE SCALE GENOMIC DNA]</scope>
    <source>
        <strain evidence="7">isl-2</strain>
    </source>
</reference>
<dbReference type="GO" id="GO:0006355">
    <property type="term" value="P:regulation of DNA-templated transcription"/>
    <property type="evidence" value="ECO:0007669"/>
    <property type="project" value="InterPro"/>
</dbReference>
<dbReference type="PANTHER" id="PTHR43214">
    <property type="entry name" value="TWO-COMPONENT RESPONSE REGULATOR"/>
    <property type="match status" value="1"/>
</dbReference>
<dbReference type="GO" id="GO:0003677">
    <property type="term" value="F:DNA binding"/>
    <property type="evidence" value="ECO:0007669"/>
    <property type="project" value="UniProtKB-KW"/>
</dbReference>
<dbReference type="SUPFAM" id="SSF52172">
    <property type="entry name" value="CheY-like"/>
    <property type="match status" value="1"/>
</dbReference>
<dbReference type="InterPro" id="IPR001789">
    <property type="entry name" value="Sig_transdc_resp-reg_receiver"/>
</dbReference>
<dbReference type="Proteomes" id="UP000078287">
    <property type="component" value="Unassembled WGS sequence"/>
</dbReference>
<comment type="caution">
    <text evidence="6">The sequence shown here is derived from an EMBL/GenBank/DDBJ whole genome shotgun (WGS) entry which is preliminary data.</text>
</comment>
<feature type="domain" description="HTH luxR-type" evidence="4">
    <location>
        <begin position="146"/>
        <end position="211"/>
    </location>
</feature>
<dbReference type="Pfam" id="PF00196">
    <property type="entry name" value="GerE"/>
    <property type="match status" value="1"/>
</dbReference>
<protein>
    <submittedName>
        <fullName evidence="6">DNA-binding response regulator</fullName>
    </submittedName>
</protein>
<dbReference type="EMBL" id="LWQS01000040">
    <property type="protein sequence ID" value="OAN46990.1"/>
    <property type="molecule type" value="Genomic_DNA"/>
</dbReference>
<dbReference type="RefSeq" id="WP_066784955.1">
    <property type="nucleotide sequence ID" value="NZ_LWQS01000040.1"/>
</dbReference>
<evidence type="ECO:0000256" key="1">
    <source>
        <dbReference type="ARBA" id="ARBA00022553"/>
    </source>
</evidence>
<dbReference type="InterPro" id="IPR039420">
    <property type="entry name" value="WalR-like"/>
</dbReference>
<dbReference type="CDD" id="cd06170">
    <property type="entry name" value="LuxR_C_like"/>
    <property type="match status" value="1"/>
</dbReference>
<dbReference type="InterPro" id="IPR016032">
    <property type="entry name" value="Sig_transdc_resp-reg_C-effctor"/>
</dbReference>